<comment type="similarity">
    <text evidence="1 7">Belongs to the GcvT family.</text>
</comment>
<evidence type="ECO:0000256" key="5">
    <source>
        <dbReference type="ARBA" id="ARBA00031395"/>
    </source>
</evidence>
<dbReference type="SUPFAM" id="SSF103025">
    <property type="entry name" value="Folate-binding domain"/>
    <property type="match status" value="1"/>
</dbReference>
<evidence type="ECO:0000256" key="1">
    <source>
        <dbReference type="ARBA" id="ARBA00008609"/>
    </source>
</evidence>
<dbReference type="HAMAP" id="MF_00259">
    <property type="entry name" value="GcvT"/>
    <property type="match status" value="1"/>
</dbReference>
<evidence type="ECO:0000256" key="7">
    <source>
        <dbReference type="HAMAP-Rule" id="MF_00259"/>
    </source>
</evidence>
<dbReference type="NCBIfam" id="NF001567">
    <property type="entry name" value="PRK00389.1"/>
    <property type="match status" value="1"/>
</dbReference>
<dbReference type="GO" id="GO:0005960">
    <property type="term" value="C:glycine cleavage complex"/>
    <property type="evidence" value="ECO:0007669"/>
    <property type="project" value="InterPro"/>
</dbReference>
<sequence length="371" mass="40711">MTEANLKQTNLHDVHVAAGAKMVPFGGWSMPVQYASILDEARCVRERTGLFDLGHMGRLEVKGKDAVSFLDRMVTSFVGKIPQSAIRYGLVCREDGNPLDDLLLYKTGPEDVFVVANASNKDNVLAWLRQHAGDAEVTIEDVSDELAMLALQGPKSQAALQPLVKDLDLSEVGYYKFAFGTVAGIDNVRISRTGYTGEDGFEIYFPDEHAVRVWNELLEAGKDQGLAPIGLGARDTLRLEAGMPLYGHEIDLDHNPIEAGLHFGISFKEEKGDWMGRDALARVKESPTRQLVGIKTDGKRVPRQGYKLFHGDEEVGEVCSGAVSPTVGMNIGSAYVPVALAQPGQTIDMDLRGKRQECTVCELPFYSRTRK</sequence>
<dbReference type="GO" id="GO:0008483">
    <property type="term" value="F:transaminase activity"/>
    <property type="evidence" value="ECO:0007669"/>
    <property type="project" value="UniProtKB-KW"/>
</dbReference>
<comment type="subunit">
    <text evidence="7">The glycine cleavage system is composed of four proteins: P, T, L and H.</text>
</comment>
<dbReference type="PIRSF" id="PIRSF006487">
    <property type="entry name" value="GcvT"/>
    <property type="match status" value="1"/>
</dbReference>
<dbReference type="AlphaFoldDB" id="A0A518EWK6"/>
<gene>
    <name evidence="11" type="primary">gcvT_2</name>
    <name evidence="7" type="synonym">gcvT</name>
    <name evidence="11" type="ORF">Poly30_40330</name>
</gene>
<dbReference type="PANTHER" id="PTHR43757:SF2">
    <property type="entry name" value="AMINOMETHYLTRANSFERASE, MITOCHONDRIAL"/>
    <property type="match status" value="1"/>
</dbReference>
<dbReference type="EC" id="2.1.2.10" evidence="2 7"/>
<dbReference type="EMBL" id="CP036434">
    <property type="protein sequence ID" value="QDV08486.1"/>
    <property type="molecule type" value="Genomic_DNA"/>
</dbReference>
<dbReference type="NCBIfam" id="TIGR00528">
    <property type="entry name" value="gcvT"/>
    <property type="match status" value="1"/>
</dbReference>
<dbReference type="InterPro" id="IPR029043">
    <property type="entry name" value="GcvT/YgfZ_C"/>
</dbReference>
<evidence type="ECO:0000259" key="9">
    <source>
        <dbReference type="Pfam" id="PF01571"/>
    </source>
</evidence>
<dbReference type="SUPFAM" id="SSF101790">
    <property type="entry name" value="Aminomethyltransferase beta-barrel domain"/>
    <property type="match status" value="1"/>
</dbReference>
<feature type="domain" description="GCVT N-terminal" evidence="9">
    <location>
        <begin position="11"/>
        <end position="268"/>
    </location>
</feature>
<dbReference type="Gene3D" id="2.40.30.110">
    <property type="entry name" value="Aminomethyltransferase beta-barrel domains"/>
    <property type="match status" value="1"/>
</dbReference>
<comment type="catalytic activity">
    <reaction evidence="6 7">
        <text>N(6)-[(R)-S(8)-aminomethyldihydrolipoyl]-L-lysyl-[protein] + (6S)-5,6,7,8-tetrahydrofolate = N(6)-[(R)-dihydrolipoyl]-L-lysyl-[protein] + (6R)-5,10-methylene-5,6,7,8-tetrahydrofolate + NH4(+)</text>
        <dbReference type="Rhea" id="RHEA:16945"/>
        <dbReference type="Rhea" id="RHEA-COMP:10475"/>
        <dbReference type="Rhea" id="RHEA-COMP:10492"/>
        <dbReference type="ChEBI" id="CHEBI:15636"/>
        <dbReference type="ChEBI" id="CHEBI:28938"/>
        <dbReference type="ChEBI" id="CHEBI:57453"/>
        <dbReference type="ChEBI" id="CHEBI:83100"/>
        <dbReference type="ChEBI" id="CHEBI:83143"/>
        <dbReference type="EC" id="2.1.2.10"/>
    </reaction>
</comment>
<dbReference type="GO" id="GO:0019464">
    <property type="term" value="P:glycine decarboxylation via glycine cleavage system"/>
    <property type="evidence" value="ECO:0007669"/>
    <property type="project" value="UniProtKB-UniRule"/>
</dbReference>
<feature type="domain" description="Aminomethyltransferase C-terminal" evidence="10">
    <location>
        <begin position="289"/>
        <end position="366"/>
    </location>
</feature>
<dbReference type="RefSeq" id="WP_145201231.1">
    <property type="nucleotide sequence ID" value="NZ_CP036434.1"/>
</dbReference>
<dbReference type="InterPro" id="IPR027266">
    <property type="entry name" value="TrmE/GcvT-like"/>
</dbReference>
<dbReference type="Proteomes" id="UP000320390">
    <property type="component" value="Chromosome"/>
</dbReference>
<evidence type="ECO:0000256" key="6">
    <source>
        <dbReference type="ARBA" id="ARBA00047665"/>
    </source>
</evidence>
<evidence type="ECO:0000313" key="12">
    <source>
        <dbReference type="Proteomes" id="UP000320390"/>
    </source>
</evidence>
<dbReference type="InterPro" id="IPR028896">
    <property type="entry name" value="GcvT/YgfZ/DmdA"/>
</dbReference>
<dbReference type="OrthoDB" id="9774591at2"/>
<dbReference type="Gene3D" id="3.30.1360.120">
    <property type="entry name" value="Probable tRNA modification gtpase trme, domain 1"/>
    <property type="match status" value="1"/>
</dbReference>
<dbReference type="Pfam" id="PF08669">
    <property type="entry name" value="GCV_T_C"/>
    <property type="match status" value="1"/>
</dbReference>
<accession>A0A518EWK6</accession>
<keyword evidence="4 7" id="KW-0808">Transferase</keyword>
<dbReference type="InterPro" id="IPR006223">
    <property type="entry name" value="GcvT"/>
</dbReference>
<dbReference type="Gene3D" id="4.10.1250.10">
    <property type="entry name" value="Aminomethyltransferase fragment"/>
    <property type="match status" value="1"/>
</dbReference>
<organism evidence="11 12">
    <name type="scientific">Saltatorellus ferox</name>
    <dbReference type="NCBI Taxonomy" id="2528018"/>
    <lineage>
        <taxon>Bacteria</taxon>
        <taxon>Pseudomonadati</taxon>
        <taxon>Planctomycetota</taxon>
        <taxon>Planctomycetia</taxon>
        <taxon>Planctomycetia incertae sedis</taxon>
        <taxon>Saltatorellus</taxon>
    </lineage>
</organism>
<dbReference type="GO" id="GO:0005829">
    <property type="term" value="C:cytosol"/>
    <property type="evidence" value="ECO:0007669"/>
    <property type="project" value="TreeGrafter"/>
</dbReference>
<evidence type="ECO:0000256" key="3">
    <source>
        <dbReference type="ARBA" id="ARBA00022576"/>
    </source>
</evidence>
<evidence type="ECO:0000313" key="11">
    <source>
        <dbReference type="EMBL" id="QDV08486.1"/>
    </source>
</evidence>
<comment type="function">
    <text evidence="7">The glycine cleavage system catalyzes the degradation of glycine.</text>
</comment>
<keyword evidence="3 7" id="KW-0032">Aminotransferase</keyword>
<reference evidence="11 12" key="1">
    <citation type="submission" date="2019-02" db="EMBL/GenBank/DDBJ databases">
        <title>Deep-cultivation of Planctomycetes and their phenomic and genomic characterization uncovers novel biology.</title>
        <authorList>
            <person name="Wiegand S."/>
            <person name="Jogler M."/>
            <person name="Boedeker C."/>
            <person name="Pinto D."/>
            <person name="Vollmers J."/>
            <person name="Rivas-Marin E."/>
            <person name="Kohn T."/>
            <person name="Peeters S.H."/>
            <person name="Heuer A."/>
            <person name="Rast P."/>
            <person name="Oberbeckmann S."/>
            <person name="Bunk B."/>
            <person name="Jeske O."/>
            <person name="Meyerdierks A."/>
            <person name="Storesund J.E."/>
            <person name="Kallscheuer N."/>
            <person name="Luecker S."/>
            <person name="Lage O.M."/>
            <person name="Pohl T."/>
            <person name="Merkel B.J."/>
            <person name="Hornburger P."/>
            <person name="Mueller R.-W."/>
            <person name="Bruemmer F."/>
            <person name="Labrenz M."/>
            <person name="Spormann A.M."/>
            <person name="Op den Camp H."/>
            <person name="Overmann J."/>
            <person name="Amann R."/>
            <person name="Jetten M.S.M."/>
            <person name="Mascher T."/>
            <person name="Medema M.H."/>
            <person name="Devos D.P."/>
            <person name="Kaster A.-K."/>
            <person name="Ovreas L."/>
            <person name="Rohde M."/>
            <person name="Galperin M.Y."/>
            <person name="Jogler C."/>
        </authorList>
    </citation>
    <scope>NUCLEOTIDE SEQUENCE [LARGE SCALE GENOMIC DNA]</scope>
    <source>
        <strain evidence="11 12">Poly30</strain>
    </source>
</reference>
<dbReference type="InterPro" id="IPR006222">
    <property type="entry name" value="GCVT_N"/>
</dbReference>
<dbReference type="InterPro" id="IPR022903">
    <property type="entry name" value="GcvT_bac"/>
</dbReference>
<dbReference type="Gene3D" id="3.30.70.1400">
    <property type="entry name" value="Aminomethyltransferase beta-barrel domains"/>
    <property type="match status" value="1"/>
</dbReference>
<proteinExistence type="inferred from homology"/>
<dbReference type="PANTHER" id="PTHR43757">
    <property type="entry name" value="AMINOMETHYLTRANSFERASE"/>
    <property type="match status" value="1"/>
</dbReference>
<name>A0A518EWK6_9BACT</name>
<dbReference type="Pfam" id="PF01571">
    <property type="entry name" value="GCV_T"/>
    <property type="match status" value="1"/>
</dbReference>
<evidence type="ECO:0000256" key="2">
    <source>
        <dbReference type="ARBA" id="ARBA00012616"/>
    </source>
</evidence>
<evidence type="ECO:0000259" key="10">
    <source>
        <dbReference type="Pfam" id="PF08669"/>
    </source>
</evidence>
<dbReference type="InterPro" id="IPR013977">
    <property type="entry name" value="GcvT_C"/>
</dbReference>
<dbReference type="FunFam" id="2.40.30.110:FF:000003">
    <property type="entry name" value="Aminomethyltransferase"/>
    <property type="match status" value="1"/>
</dbReference>
<dbReference type="GO" id="GO:0004047">
    <property type="term" value="F:aminomethyltransferase activity"/>
    <property type="evidence" value="ECO:0007669"/>
    <property type="project" value="UniProtKB-UniRule"/>
</dbReference>
<keyword evidence="12" id="KW-1185">Reference proteome</keyword>
<feature type="binding site" evidence="8">
    <location>
        <position position="202"/>
    </location>
    <ligand>
        <name>substrate</name>
    </ligand>
</feature>
<evidence type="ECO:0000256" key="4">
    <source>
        <dbReference type="ARBA" id="ARBA00022679"/>
    </source>
</evidence>
<protein>
    <recommendedName>
        <fullName evidence="2 7">Aminomethyltransferase</fullName>
        <ecNumber evidence="2 7">2.1.2.10</ecNumber>
    </recommendedName>
    <alternativeName>
        <fullName evidence="5 7">Glycine cleavage system T protein</fullName>
    </alternativeName>
</protein>
<evidence type="ECO:0000256" key="8">
    <source>
        <dbReference type="PIRSR" id="PIRSR006487-1"/>
    </source>
</evidence>